<dbReference type="OrthoDB" id="9814256at2"/>
<evidence type="ECO:0000256" key="3">
    <source>
        <dbReference type="ARBA" id="ARBA00011738"/>
    </source>
</evidence>
<comment type="subcellular location">
    <subcellularLocation>
        <location evidence="1 7">Cytoplasm</location>
    </subcellularLocation>
</comment>
<comment type="function">
    <text evidence="7">Plays a role in the regulation of phosphate uptake.</text>
</comment>
<evidence type="ECO:0000256" key="5">
    <source>
        <dbReference type="ARBA" id="ARBA00022490"/>
    </source>
</evidence>
<dbReference type="Gene3D" id="1.20.58.220">
    <property type="entry name" value="Phosphate transport system protein phou homolog 2, domain 2"/>
    <property type="match status" value="1"/>
</dbReference>
<dbReference type="PANTHER" id="PTHR42930">
    <property type="entry name" value="PHOSPHATE-SPECIFIC TRANSPORT SYSTEM ACCESSORY PROTEIN PHOU"/>
    <property type="match status" value="1"/>
</dbReference>
<keyword evidence="4 7" id="KW-0813">Transport</keyword>
<organism evidence="9 10">
    <name type="scientific">Ureibacillus yapensis</name>
    <dbReference type="NCBI Taxonomy" id="2304605"/>
    <lineage>
        <taxon>Bacteria</taxon>
        <taxon>Bacillati</taxon>
        <taxon>Bacillota</taxon>
        <taxon>Bacilli</taxon>
        <taxon>Bacillales</taxon>
        <taxon>Caryophanaceae</taxon>
        <taxon>Ureibacillus</taxon>
    </lineage>
</organism>
<comment type="subunit">
    <text evidence="3 7">Homodimer.</text>
</comment>
<dbReference type="GO" id="GO:0005737">
    <property type="term" value="C:cytoplasm"/>
    <property type="evidence" value="ECO:0007669"/>
    <property type="project" value="UniProtKB-SubCell"/>
</dbReference>
<dbReference type="PIRSF" id="PIRSF003107">
    <property type="entry name" value="PhoU"/>
    <property type="match status" value="1"/>
</dbReference>
<dbReference type="PANTHER" id="PTHR42930:SF3">
    <property type="entry name" value="PHOSPHATE-SPECIFIC TRANSPORT SYSTEM ACCESSORY PROTEIN PHOU"/>
    <property type="match status" value="1"/>
</dbReference>
<dbReference type="InterPro" id="IPR028366">
    <property type="entry name" value="PhoU"/>
</dbReference>
<evidence type="ECO:0000256" key="2">
    <source>
        <dbReference type="ARBA" id="ARBA00008107"/>
    </source>
</evidence>
<dbReference type="InterPro" id="IPR038078">
    <property type="entry name" value="PhoU-like_sf"/>
</dbReference>
<evidence type="ECO:0000256" key="1">
    <source>
        <dbReference type="ARBA" id="ARBA00004496"/>
    </source>
</evidence>
<dbReference type="EMBL" id="QWEI01000008">
    <property type="protein sequence ID" value="RHW34674.1"/>
    <property type="molecule type" value="Genomic_DNA"/>
</dbReference>
<dbReference type="AlphaFoldDB" id="A0A396S584"/>
<dbReference type="InterPro" id="IPR026022">
    <property type="entry name" value="PhoU_dom"/>
</dbReference>
<protein>
    <recommendedName>
        <fullName evidence="7">Phosphate-specific transport system accessory protein PhoU</fullName>
    </recommendedName>
</protein>
<dbReference type="GO" id="GO:0030643">
    <property type="term" value="P:intracellular phosphate ion homeostasis"/>
    <property type="evidence" value="ECO:0007669"/>
    <property type="project" value="InterPro"/>
</dbReference>
<accession>A0A396S584</accession>
<keyword evidence="5 7" id="KW-0963">Cytoplasm</keyword>
<dbReference type="RefSeq" id="WP_118876941.1">
    <property type="nucleotide sequence ID" value="NZ_QWEI01000008.1"/>
</dbReference>
<dbReference type="FunFam" id="1.20.58.220:FF:000004">
    <property type="entry name" value="Phosphate-specific transport system accessory protein PhoU"/>
    <property type="match status" value="1"/>
</dbReference>
<gene>
    <name evidence="9" type="primary">phoU</name>
    <name evidence="9" type="ORF">D1B33_13555</name>
</gene>
<comment type="similarity">
    <text evidence="2 7">Belongs to the PhoU family.</text>
</comment>
<evidence type="ECO:0000313" key="9">
    <source>
        <dbReference type="EMBL" id="RHW34674.1"/>
    </source>
</evidence>
<sequence>MVIRENFENSLQELKKKISDMGELSIQALENAFIALKTQDVEIALSVIEEDTEVDDLDDEINQFAVWLISKEQPVARDLREIIGALKISSEIERVADFAVNISKATIKIGKSKSLLELTHLEKMKDVSVQMLQKALQSFLEANIVMAKEVSDLEDQVDEYNSETYKTLTNYLREHPEDMDQLLQLIFINRHLERAADHITNIAESTAYLIKGKIYDFNS</sequence>
<comment type="caution">
    <text evidence="9">The sequence shown here is derived from an EMBL/GenBank/DDBJ whole genome shotgun (WGS) entry which is preliminary data.</text>
</comment>
<reference evidence="9 10" key="1">
    <citation type="submission" date="2018-08" db="EMBL/GenBank/DDBJ databases">
        <title>Lysinibacillus sp. YLB-03 draft genome sequence.</title>
        <authorList>
            <person name="Yu L."/>
        </authorList>
    </citation>
    <scope>NUCLEOTIDE SEQUENCE [LARGE SCALE GENOMIC DNA]</scope>
    <source>
        <strain evidence="9 10">YLB-03</strain>
    </source>
</reference>
<evidence type="ECO:0000256" key="7">
    <source>
        <dbReference type="PIRNR" id="PIRNR003107"/>
    </source>
</evidence>
<keyword evidence="6 7" id="KW-0592">Phosphate transport</keyword>
<dbReference type="Pfam" id="PF01895">
    <property type="entry name" value="PhoU"/>
    <property type="match status" value="2"/>
</dbReference>
<evidence type="ECO:0000256" key="6">
    <source>
        <dbReference type="ARBA" id="ARBA00022592"/>
    </source>
</evidence>
<proteinExistence type="inferred from homology"/>
<keyword evidence="10" id="KW-1185">Reference proteome</keyword>
<name>A0A396S584_9BACL</name>
<dbReference type="NCBIfam" id="TIGR02135">
    <property type="entry name" value="phoU_full"/>
    <property type="match status" value="1"/>
</dbReference>
<feature type="domain" description="PhoU" evidence="8">
    <location>
        <begin position="121"/>
        <end position="205"/>
    </location>
</feature>
<feature type="domain" description="PhoU" evidence="8">
    <location>
        <begin position="18"/>
        <end position="105"/>
    </location>
</feature>
<evidence type="ECO:0000256" key="4">
    <source>
        <dbReference type="ARBA" id="ARBA00022448"/>
    </source>
</evidence>
<dbReference type="Proteomes" id="UP000265692">
    <property type="component" value="Unassembled WGS sequence"/>
</dbReference>
<dbReference type="SUPFAM" id="SSF109755">
    <property type="entry name" value="PhoU-like"/>
    <property type="match status" value="1"/>
</dbReference>
<evidence type="ECO:0000313" key="10">
    <source>
        <dbReference type="Proteomes" id="UP000265692"/>
    </source>
</evidence>
<dbReference type="GO" id="GO:0006817">
    <property type="term" value="P:phosphate ion transport"/>
    <property type="evidence" value="ECO:0007669"/>
    <property type="project" value="UniProtKB-KW"/>
</dbReference>
<dbReference type="GO" id="GO:0045936">
    <property type="term" value="P:negative regulation of phosphate metabolic process"/>
    <property type="evidence" value="ECO:0007669"/>
    <property type="project" value="InterPro"/>
</dbReference>
<evidence type="ECO:0000259" key="8">
    <source>
        <dbReference type="Pfam" id="PF01895"/>
    </source>
</evidence>